<dbReference type="eggNOG" id="COG1846">
    <property type="taxonomic scope" value="Bacteria"/>
</dbReference>
<sequence>MSKELELNLGQLLLILLAQTSKILDKKYQKQLKKIGLPGEYFAILHEIDCLDGEATPHAVARTMIFEPHTISTNISKMEREGLVTKTKNMKYKHMVRIEITDKGKALLDEAWKIMSKTDGYWKTAISESEVRQLILSLTKIRDKNISSVFSNTKKLTDFTVKGPFYDSE</sequence>
<evidence type="ECO:0000259" key="1">
    <source>
        <dbReference type="PROSITE" id="PS50995"/>
    </source>
</evidence>
<dbReference type="OrthoDB" id="166049at2"/>
<dbReference type="KEGG" id="dev:DhcVS_1325"/>
<dbReference type="GO" id="GO:0003700">
    <property type="term" value="F:DNA-binding transcription factor activity"/>
    <property type="evidence" value="ECO:0007669"/>
    <property type="project" value="InterPro"/>
</dbReference>
<dbReference type="SUPFAM" id="SSF46785">
    <property type="entry name" value="Winged helix' DNA-binding domain"/>
    <property type="match status" value="1"/>
</dbReference>
<accession>D2BJC4</accession>
<dbReference type="Proteomes" id="UP000002506">
    <property type="component" value="Chromosome"/>
</dbReference>
<dbReference type="InterPro" id="IPR039422">
    <property type="entry name" value="MarR/SlyA-like"/>
</dbReference>
<dbReference type="EMBL" id="CP001827">
    <property type="protein sequence ID" value="ACZ62424.1"/>
    <property type="molecule type" value="Genomic_DNA"/>
</dbReference>
<reference evidence="2 3" key="1">
    <citation type="journal article" date="2009" name="PLoS Genet.">
        <title>Localized plasticity in the streamlined genomes of vinyl chloride respiring Dehalococcoides.</title>
        <authorList>
            <person name="McMurdie P.J."/>
            <person name="Behrens S.F."/>
            <person name="Muller J.A."/>
            <person name="Goke J."/>
            <person name="Ritalahti K.M."/>
            <person name="Wagner R."/>
            <person name="Goltsman E."/>
            <person name="Lapidus A."/>
            <person name="Holmes S."/>
            <person name="Loffler F.E."/>
            <person name="Spormann A.M."/>
        </authorList>
    </citation>
    <scope>NUCLEOTIDE SEQUENCE [LARGE SCALE GENOMIC DNA]</scope>
    <source>
        <strain evidence="2 3">VS</strain>
    </source>
</reference>
<dbReference type="Pfam" id="PF13463">
    <property type="entry name" value="HTH_27"/>
    <property type="match status" value="1"/>
</dbReference>
<dbReference type="Gene3D" id="1.10.10.10">
    <property type="entry name" value="Winged helix-like DNA-binding domain superfamily/Winged helix DNA-binding domain"/>
    <property type="match status" value="1"/>
</dbReference>
<gene>
    <name evidence="2" type="primary">rdhR</name>
    <name evidence="2" type="ordered locus">DhcVS_1325</name>
</gene>
<dbReference type="PROSITE" id="PS50995">
    <property type="entry name" value="HTH_MARR_2"/>
    <property type="match status" value="1"/>
</dbReference>
<dbReference type="RefSeq" id="WP_012882566.1">
    <property type="nucleotide sequence ID" value="NC_013552.1"/>
</dbReference>
<dbReference type="PANTHER" id="PTHR33164:SF43">
    <property type="entry name" value="HTH-TYPE TRANSCRIPTIONAL REPRESSOR YETL"/>
    <property type="match status" value="1"/>
</dbReference>
<proteinExistence type="predicted"/>
<name>D2BJC4_DEHMV</name>
<feature type="domain" description="HTH marR-type" evidence="1">
    <location>
        <begin position="10"/>
        <end position="143"/>
    </location>
</feature>
<evidence type="ECO:0000313" key="3">
    <source>
        <dbReference type="Proteomes" id="UP000002506"/>
    </source>
</evidence>
<organism evidence="2 3">
    <name type="scientific">Dehalococcoides mccartyi (strain VS)</name>
    <dbReference type="NCBI Taxonomy" id="311424"/>
    <lineage>
        <taxon>Bacteria</taxon>
        <taxon>Bacillati</taxon>
        <taxon>Chloroflexota</taxon>
        <taxon>Dehalococcoidia</taxon>
        <taxon>Dehalococcoidales</taxon>
        <taxon>Dehalococcoidaceae</taxon>
        <taxon>Dehalococcoides</taxon>
    </lineage>
</organism>
<dbReference type="InterPro" id="IPR036390">
    <property type="entry name" value="WH_DNA-bd_sf"/>
</dbReference>
<evidence type="ECO:0000313" key="2">
    <source>
        <dbReference type="EMBL" id="ACZ62424.1"/>
    </source>
</evidence>
<dbReference type="PANTHER" id="PTHR33164">
    <property type="entry name" value="TRANSCRIPTIONAL REGULATOR, MARR FAMILY"/>
    <property type="match status" value="1"/>
</dbReference>
<dbReference type="GO" id="GO:0006950">
    <property type="term" value="P:response to stress"/>
    <property type="evidence" value="ECO:0007669"/>
    <property type="project" value="TreeGrafter"/>
</dbReference>
<protein>
    <submittedName>
        <fullName evidence="2">Transcriptional regulator, MarR family</fullName>
    </submittedName>
</protein>
<dbReference type="InterPro" id="IPR000835">
    <property type="entry name" value="HTH_MarR-typ"/>
</dbReference>
<dbReference type="SMART" id="SM00347">
    <property type="entry name" value="HTH_MARR"/>
    <property type="match status" value="1"/>
</dbReference>
<dbReference type="AlphaFoldDB" id="D2BJC4"/>
<dbReference type="HOGENOM" id="CLU_1632665_0_0_0"/>
<dbReference type="InterPro" id="IPR036388">
    <property type="entry name" value="WH-like_DNA-bd_sf"/>
</dbReference>